<keyword evidence="1" id="KW-0732">Signal</keyword>
<protein>
    <submittedName>
        <fullName evidence="2">Uncharacterized protein</fullName>
    </submittedName>
</protein>
<gene>
    <name evidence="2" type="ORF">B0T22DRAFT_441867</name>
</gene>
<dbReference type="AlphaFoldDB" id="A0AAE0XDU2"/>
<proteinExistence type="predicted"/>
<dbReference type="Proteomes" id="UP001270362">
    <property type="component" value="Unassembled WGS sequence"/>
</dbReference>
<evidence type="ECO:0000256" key="1">
    <source>
        <dbReference type="SAM" id="SignalP"/>
    </source>
</evidence>
<name>A0AAE0XDU2_9PEZI</name>
<feature type="chain" id="PRO_5041907900" evidence="1">
    <location>
        <begin position="19"/>
        <end position="159"/>
    </location>
</feature>
<sequence length="159" mass="16066">MKSLSFIVLSVFASLAVAQGPITLTPSTICKGSECASTSPVTKTVTVPTTTTAISTTKIVSTITNVQTVTETRVVSVIQTVLGSCAAVPTAANCAVLTATGTVCRSCIVPGCTKTEVATKSCGCVSPFATTTIHFPCGNADACDNVGCKTVYATATQKC</sequence>
<dbReference type="EMBL" id="JAULSO010000002">
    <property type="protein sequence ID" value="KAK3690479.1"/>
    <property type="molecule type" value="Genomic_DNA"/>
</dbReference>
<comment type="caution">
    <text evidence="2">The sequence shown here is derived from an EMBL/GenBank/DDBJ whole genome shotgun (WGS) entry which is preliminary data.</text>
</comment>
<evidence type="ECO:0000313" key="3">
    <source>
        <dbReference type="Proteomes" id="UP001270362"/>
    </source>
</evidence>
<reference evidence="2" key="2">
    <citation type="submission" date="2023-06" db="EMBL/GenBank/DDBJ databases">
        <authorList>
            <consortium name="Lawrence Berkeley National Laboratory"/>
            <person name="Haridas S."/>
            <person name="Hensen N."/>
            <person name="Bonometti L."/>
            <person name="Westerberg I."/>
            <person name="Brannstrom I.O."/>
            <person name="Guillou S."/>
            <person name="Cros-Aarteil S."/>
            <person name="Calhoun S."/>
            <person name="Kuo A."/>
            <person name="Mondo S."/>
            <person name="Pangilinan J."/>
            <person name="Riley R."/>
            <person name="Labutti K."/>
            <person name="Andreopoulos B."/>
            <person name="Lipzen A."/>
            <person name="Chen C."/>
            <person name="Yanf M."/>
            <person name="Daum C."/>
            <person name="Ng V."/>
            <person name="Clum A."/>
            <person name="Steindorff A."/>
            <person name="Ohm R."/>
            <person name="Martin F."/>
            <person name="Silar P."/>
            <person name="Natvig D."/>
            <person name="Lalanne C."/>
            <person name="Gautier V."/>
            <person name="Ament-Velasquez S.L."/>
            <person name="Kruys A."/>
            <person name="Hutchinson M.I."/>
            <person name="Powell A.J."/>
            <person name="Barry K."/>
            <person name="Miller A.N."/>
            <person name="Grigoriev I.V."/>
            <person name="Debuchy R."/>
            <person name="Gladieux P."/>
            <person name="Thoren M.H."/>
            <person name="Johannesson H."/>
        </authorList>
    </citation>
    <scope>NUCLEOTIDE SEQUENCE</scope>
    <source>
        <strain evidence="2">CBS 314.62</strain>
    </source>
</reference>
<organism evidence="2 3">
    <name type="scientific">Podospora appendiculata</name>
    <dbReference type="NCBI Taxonomy" id="314037"/>
    <lineage>
        <taxon>Eukaryota</taxon>
        <taxon>Fungi</taxon>
        <taxon>Dikarya</taxon>
        <taxon>Ascomycota</taxon>
        <taxon>Pezizomycotina</taxon>
        <taxon>Sordariomycetes</taxon>
        <taxon>Sordariomycetidae</taxon>
        <taxon>Sordariales</taxon>
        <taxon>Podosporaceae</taxon>
        <taxon>Podospora</taxon>
    </lineage>
</organism>
<reference evidence="2" key="1">
    <citation type="journal article" date="2023" name="Mol. Phylogenet. Evol.">
        <title>Genome-scale phylogeny and comparative genomics of the fungal order Sordariales.</title>
        <authorList>
            <person name="Hensen N."/>
            <person name="Bonometti L."/>
            <person name="Westerberg I."/>
            <person name="Brannstrom I.O."/>
            <person name="Guillou S."/>
            <person name="Cros-Aarteil S."/>
            <person name="Calhoun S."/>
            <person name="Haridas S."/>
            <person name="Kuo A."/>
            <person name="Mondo S."/>
            <person name="Pangilinan J."/>
            <person name="Riley R."/>
            <person name="LaButti K."/>
            <person name="Andreopoulos B."/>
            <person name="Lipzen A."/>
            <person name="Chen C."/>
            <person name="Yan M."/>
            <person name="Daum C."/>
            <person name="Ng V."/>
            <person name="Clum A."/>
            <person name="Steindorff A."/>
            <person name="Ohm R.A."/>
            <person name="Martin F."/>
            <person name="Silar P."/>
            <person name="Natvig D.O."/>
            <person name="Lalanne C."/>
            <person name="Gautier V."/>
            <person name="Ament-Velasquez S.L."/>
            <person name="Kruys A."/>
            <person name="Hutchinson M.I."/>
            <person name="Powell A.J."/>
            <person name="Barry K."/>
            <person name="Miller A.N."/>
            <person name="Grigoriev I.V."/>
            <person name="Debuchy R."/>
            <person name="Gladieux P."/>
            <person name="Hiltunen Thoren M."/>
            <person name="Johannesson H."/>
        </authorList>
    </citation>
    <scope>NUCLEOTIDE SEQUENCE</scope>
    <source>
        <strain evidence="2">CBS 314.62</strain>
    </source>
</reference>
<keyword evidence="3" id="KW-1185">Reference proteome</keyword>
<accession>A0AAE0XDU2</accession>
<feature type="signal peptide" evidence="1">
    <location>
        <begin position="1"/>
        <end position="18"/>
    </location>
</feature>
<evidence type="ECO:0000313" key="2">
    <source>
        <dbReference type="EMBL" id="KAK3690479.1"/>
    </source>
</evidence>